<evidence type="ECO:0000313" key="4">
    <source>
        <dbReference type="Proteomes" id="UP000288716"/>
    </source>
</evidence>
<dbReference type="InterPro" id="IPR014756">
    <property type="entry name" value="Ig_E-set"/>
</dbReference>
<evidence type="ECO:0000256" key="1">
    <source>
        <dbReference type="ARBA" id="ARBA00005298"/>
    </source>
</evidence>
<dbReference type="GO" id="GO:0015031">
    <property type="term" value="P:protein transport"/>
    <property type="evidence" value="ECO:0007669"/>
    <property type="project" value="TreeGrafter"/>
</dbReference>
<evidence type="ECO:0000313" key="3">
    <source>
        <dbReference type="EMBL" id="RWS23648.1"/>
    </source>
</evidence>
<protein>
    <submittedName>
        <fullName evidence="3">Arrestin domain-containing protein 3-like protein</fullName>
    </submittedName>
</protein>
<dbReference type="PANTHER" id="PTHR11188:SF17">
    <property type="entry name" value="FI21816P1"/>
    <property type="match status" value="1"/>
</dbReference>
<comment type="caution">
    <text evidence="3">The sequence shown here is derived from an EMBL/GenBank/DDBJ whole genome shotgun (WGS) entry which is preliminary data.</text>
</comment>
<dbReference type="InterPro" id="IPR014752">
    <property type="entry name" value="Arrestin-like_C"/>
</dbReference>
<accession>A0A443S7X2</accession>
<dbReference type="SUPFAM" id="SSF81296">
    <property type="entry name" value="E set domains"/>
    <property type="match status" value="2"/>
</dbReference>
<keyword evidence="4" id="KW-1185">Reference proteome</keyword>
<proteinExistence type="inferred from homology"/>
<dbReference type="SMART" id="SM01017">
    <property type="entry name" value="Arrestin_C"/>
    <property type="match status" value="1"/>
</dbReference>
<organism evidence="3 4">
    <name type="scientific">Leptotrombidium deliense</name>
    <dbReference type="NCBI Taxonomy" id="299467"/>
    <lineage>
        <taxon>Eukaryota</taxon>
        <taxon>Metazoa</taxon>
        <taxon>Ecdysozoa</taxon>
        <taxon>Arthropoda</taxon>
        <taxon>Chelicerata</taxon>
        <taxon>Arachnida</taxon>
        <taxon>Acari</taxon>
        <taxon>Acariformes</taxon>
        <taxon>Trombidiformes</taxon>
        <taxon>Prostigmata</taxon>
        <taxon>Anystina</taxon>
        <taxon>Parasitengona</taxon>
        <taxon>Trombiculoidea</taxon>
        <taxon>Trombiculidae</taxon>
        <taxon>Leptotrombidium</taxon>
    </lineage>
</organism>
<dbReference type="AlphaFoldDB" id="A0A443S7X2"/>
<dbReference type="EMBL" id="NCKV01006108">
    <property type="protein sequence ID" value="RWS23648.1"/>
    <property type="molecule type" value="Genomic_DNA"/>
</dbReference>
<dbReference type="OrthoDB" id="2333384at2759"/>
<dbReference type="STRING" id="299467.A0A443S7X2"/>
<dbReference type="InterPro" id="IPR050357">
    <property type="entry name" value="Arrestin_domain-protein"/>
</dbReference>
<dbReference type="Pfam" id="PF02752">
    <property type="entry name" value="Arrestin_C"/>
    <property type="match status" value="1"/>
</dbReference>
<dbReference type="InterPro" id="IPR011022">
    <property type="entry name" value="Arrestin_C-like"/>
</dbReference>
<gene>
    <name evidence="3" type="ORF">B4U80_02069</name>
</gene>
<evidence type="ECO:0000259" key="2">
    <source>
        <dbReference type="SMART" id="SM01017"/>
    </source>
</evidence>
<dbReference type="VEuPathDB" id="VectorBase:LDEU008392"/>
<dbReference type="PANTHER" id="PTHR11188">
    <property type="entry name" value="ARRESTIN DOMAIN CONTAINING PROTEIN"/>
    <property type="match status" value="1"/>
</dbReference>
<dbReference type="Proteomes" id="UP000288716">
    <property type="component" value="Unassembled WGS sequence"/>
</dbReference>
<name>A0A443S7X2_9ACAR</name>
<dbReference type="Pfam" id="PF00339">
    <property type="entry name" value="Arrestin_N"/>
    <property type="match status" value="1"/>
</dbReference>
<reference evidence="3 4" key="1">
    <citation type="journal article" date="2018" name="Gigascience">
        <title>Genomes of trombidid mites reveal novel predicted allergens and laterally-transferred genes associated with secondary metabolism.</title>
        <authorList>
            <person name="Dong X."/>
            <person name="Chaisiri K."/>
            <person name="Xia D."/>
            <person name="Armstrong S.D."/>
            <person name="Fang Y."/>
            <person name="Donnelly M.J."/>
            <person name="Kadowaki T."/>
            <person name="McGarry J.W."/>
            <person name="Darby A.C."/>
            <person name="Makepeace B.L."/>
        </authorList>
    </citation>
    <scope>NUCLEOTIDE SEQUENCE [LARGE SCALE GENOMIC DNA]</scope>
    <source>
        <strain evidence="3">UoL-UT</strain>
    </source>
</reference>
<feature type="domain" description="Arrestin C-terminal-like" evidence="2">
    <location>
        <begin position="217"/>
        <end position="344"/>
    </location>
</feature>
<dbReference type="GO" id="GO:0005737">
    <property type="term" value="C:cytoplasm"/>
    <property type="evidence" value="ECO:0007669"/>
    <property type="project" value="TreeGrafter"/>
</dbReference>
<dbReference type="Gene3D" id="2.60.40.640">
    <property type="match status" value="2"/>
</dbReference>
<dbReference type="InterPro" id="IPR011021">
    <property type="entry name" value="Arrestin-like_N"/>
</dbReference>
<comment type="similarity">
    <text evidence="1">Belongs to the arrestin family.</text>
</comment>
<sequence length="454" mass="51502">MGKIKSFEIVFENNKSVFFPGDNVTGKCVLELRGGELKLNHIKMSMRGVAKVHWTESRSTGNRLGAHTEHFSSEIEYFSKKQLLYRNSGTLVIFKESAVAIETNRYLWLENTENGEFVLTDGIHEFSFCLQLPTSYVSCVYFTIFIKIFISGISTSFEGKYGNVRYWLKAEIEKPWSFNNKTKKAFTVIKKIDINKREYLIPVANSAEKSLCCWCCKSGPISLYARTDRKGYCPGESIAITASFENDSSRTVIPQAIFNQTQTFVAGGKTRCRKTKLSVITGVGIQPRKRGTWNSQLLKIPAVSPSIINCCLIKVDYNLRISLLINGGYNIFVDLPVVIGTVPLRRRSPVYNINQRNLAANHTFPELPPYTFDNSIPNERKLFKISFNQILNIFIIAPPSYAECISGSVDIRDEDEADIMGDTTFTPMYTYVNEYEYQPPPDYSEALADQSFVR</sequence>